<comment type="caution">
    <text evidence="2">The sequence shown here is derived from an EMBL/GenBank/DDBJ whole genome shotgun (WGS) entry which is preliminary data.</text>
</comment>
<sequence>MKTGTTSLQRSARRNRRNLLEHGVRYPGKAVNHRVQLGALLGFSAYFHLREGRIRTDLLETDESGVPPRAEWDKLHAEIEADENNRIFISHEYLSQIDDVGANTLVDELDPDRVHVVITLRSPGAIAPSLWAQGIKDDGQTLTLNDWLNRVYGDDPQDMPAHFRRAYDQGQLIERWAGIVGADNVTVVIVDEKRPNFLTDTFEALLGLPPGLLGKNDGSAALSNRSMTAVEAELFRRVNVVLRDEEIDWFTYHKLGRLGAMGRVVNHRVPPADEPPVRLPQWAADLAQRDGEKFAEHIERTGVRVVGDLAKLKAPPKVGADRVPADQVPFDIGVQSVVGALAAGQRQKNVADKKLASLKKTTAPKRSRPTKKAAGKRARPSETYTTRELTRAVAARLKHKLKTGRSKPIK</sequence>
<feature type="region of interest" description="Disordered" evidence="1">
    <location>
        <begin position="359"/>
        <end position="389"/>
    </location>
</feature>
<dbReference type="SUPFAM" id="SSF52540">
    <property type="entry name" value="P-loop containing nucleoside triphosphate hydrolases"/>
    <property type="match status" value="1"/>
</dbReference>
<organism evidence="2 3">
    <name type="scientific">Spelaeicoccus albus</name>
    <dbReference type="NCBI Taxonomy" id="1280376"/>
    <lineage>
        <taxon>Bacteria</taxon>
        <taxon>Bacillati</taxon>
        <taxon>Actinomycetota</taxon>
        <taxon>Actinomycetes</taxon>
        <taxon>Micrococcales</taxon>
        <taxon>Brevibacteriaceae</taxon>
        <taxon>Spelaeicoccus</taxon>
    </lineage>
</organism>
<dbReference type="EMBL" id="JACBZP010000001">
    <property type="protein sequence ID" value="NYI66436.1"/>
    <property type="molecule type" value="Genomic_DNA"/>
</dbReference>
<accession>A0A7Z0AA77</accession>
<proteinExistence type="predicted"/>
<dbReference type="Proteomes" id="UP000539111">
    <property type="component" value="Unassembled WGS sequence"/>
</dbReference>
<evidence type="ECO:0000313" key="2">
    <source>
        <dbReference type="EMBL" id="NYI66436.1"/>
    </source>
</evidence>
<dbReference type="AlphaFoldDB" id="A0A7Z0AA77"/>
<evidence type="ECO:0000256" key="1">
    <source>
        <dbReference type="SAM" id="MobiDB-lite"/>
    </source>
</evidence>
<reference evidence="2 3" key="1">
    <citation type="submission" date="2020-07" db="EMBL/GenBank/DDBJ databases">
        <title>Sequencing the genomes of 1000 actinobacteria strains.</title>
        <authorList>
            <person name="Klenk H.-P."/>
        </authorList>
    </citation>
    <scope>NUCLEOTIDE SEQUENCE [LARGE SCALE GENOMIC DNA]</scope>
    <source>
        <strain evidence="2 3">DSM 26341</strain>
    </source>
</reference>
<evidence type="ECO:0008006" key="4">
    <source>
        <dbReference type="Google" id="ProtNLM"/>
    </source>
</evidence>
<evidence type="ECO:0000313" key="3">
    <source>
        <dbReference type="Proteomes" id="UP000539111"/>
    </source>
</evidence>
<name>A0A7Z0AA77_9MICO</name>
<protein>
    <recommendedName>
        <fullName evidence="4">Sulfotransferase domain-containing protein</fullName>
    </recommendedName>
</protein>
<keyword evidence="3" id="KW-1185">Reference proteome</keyword>
<dbReference type="RefSeq" id="WP_179425794.1">
    <property type="nucleotide sequence ID" value="NZ_JACBZP010000001.1"/>
</dbReference>
<feature type="compositionally biased region" description="Basic residues" evidence="1">
    <location>
        <begin position="362"/>
        <end position="378"/>
    </location>
</feature>
<dbReference type="InterPro" id="IPR027417">
    <property type="entry name" value="P-loop_NTPase"/>
</dbReference>
<gene>
    <name evidence="2" type="ORF">BJY26_000742</name>
</gene>